<keyword evidence="2" id="KW-0472">Membrane</keyword>
<feature type="transmembrane region" description="Helical" evidence="2">
    <location>
        <begin position="6"/>
        <end position="25"/>
    </location>
</feature>
<evidence type="ECO:0000256" key="1">
    <source>
        <dbReference type="SAM" id="MobiDB-lite"/>
    </source>
</evidence>
<evidence type="ECO:0000313" key="4">
    <source>
        <dbReference type="Proteomes" id="UP000074903"/>
    </source>
</evidence>
<name>A0A123VDE8_STRSU</name>
<proteinExistence type="predicted"/>
<accession>A0A123VDE8</accession>
<keyword evidence="2" id="KW-0812">Transmembrane</keyword>
<reference evidence="3 4" key="1">
    <citation type="submission" date="2016-02" db="EMBL/GenBank/DDBJ databases">
        <authorList>
            <consortium name="Pathogen Informatics"/>
        </authorList>
    </citation>
    <scope>NUCLEOTIDE SEQUENCE [LARGE SCALE GENOMIC DNA]</scope>
    <source>
        <strain evidence="3 4">SS993</strain>
    </source>
</reference>
<evidence type="ECO:0000313" key="3">
    <source>
        <dbReference type="EMBL" id="CYX37261.1"/>
    </source>
</evidence>
<sequence length="56" mass="6497">MNAETLYVILVIGIIIGGNILYRILMRGVYHLEDSYKNKRNQAKQNSTNSDKREKL</sequence>
<protein>
    <submittedName>
        <fullName evidence="3">Uncharacterized protein</fullName>
    </submittedName>
</protein>
<dbReference type="Proteomes" id="UP000074903">
    <property type="component" value="Unassembled WGS sequence"/>
</dbReference>
<gene>
    <name evidence="3" type="ORF">ERS132531_00297</name>
</gene>
<feature type="region of interest" description="Disordered" evidence="1">
    <location>
        <begin position="37"/>
        <end position="56"/>
    </location>
</feature>
<dbReference type="AlphaFoldDB" id="A0A123VDE8"/>
<keyword evidence="2" id="KW-1133">Transmembrane helix</keyword>
<organism evidence="3 4">
    <name type="scientific">Streptococcus suis</name>
    <dbReference type="NCBI Taxonomy" id="1307"/>
    <lineage>
        <taxon>Bacteria</taxon>
        <taxon>Bacillati</taxon>
        <taxon>Bacillota</taxon>
        <taxon>Bacilli</taxon>
        <taxon>Lactobacillales</taxon>
        <taxon>Streptococcaceae</taxon>
        <taxon>Streptococcus</taxon>
    </lineage>
</organism>
<dbReference type="EMBL" id="FILX01000003">
    <property type="protein sequence ID" value="CYX37261.1"/>
    <property type="molecule type" value="Genomic_DNA"/>
</dbReference>
<dbReference type="RefSeq" id="WP_153603312.1">
    <property type="nucleotide sequence ID" value="NZ_CEHB01000054.1"/>
</dbReference>
<evidence type="ECO:0000256" key="2">
    <source>
        <dbReference type="SAM" id="Phobius"/>
    </source>
</evidence>